<dbReference type="SUPFAM" id="SSF55729">
    <property type="entry name" value="Acyl-CoA N-acyltransferases (Nat)"/>
    <property type="match status" value="1"/>
</dbReference>
<comment type="caution">
    <text evidence="9">Lacks conserved residue(s) required for the propagation of feature annotation.</text>
</comment>
<dbReference type="AlphaFoldDB" id="A0A0T5Z042"/>
<keyword evidence="6 9" id="KW-0067">ATP-binding</keyword>
<dbReference type="InterPro" id="IPR027417">
    <property type="entry name" value="P-loop_NTPase"/>
</dbReference>
<dbReference type="Proteomes" id="UP000051276">
    <property type="component" value="Unassembled WGS sequence"/>
</dbReference>
<proteinExistence type="inferred from homology"/>
<dbReference type="EMBL" id="LMXI01000314">
    <property type="protein sequence ID" value="KRT58566.1"/>
    <property type="molecule type" value="Genomic_DNA"/>
</dbReference>
<sequence length="725" mass="79865">MKLPIEQIKVLLAEARSGNRRRLVVVSGAEPWCRELATEIIHQAPLPECRWIGGQAPEGLQASPPGRPVGWLGGESTHLVYDAFSGFDPNLFGAASGTLRGGGLLLLLAPPLDEWRNYPDPQQARIRVAGFEDQPLAGRFLQRLTEIIREDSASLTLQQDQPVPPLPVPLPASPSAASNDPECRTQDQAEAVGAIQHCMTGHRRRPVVLISDRGRGKSAALGIAAARLLLGDSCSEISITAPRLGACDALFQQAARLLPDAEVGRGTIHDQQGRIQFAAPDELIHSPRETSLLLVDEAAAIPTPLLEQLLERYPRIAFATTIHGYEGSGRGFAVRFRQHLSERCPQWREIRLEQPIRWSPDDPLERFLFRALALDAAPAKIAVLPQGREQALQFEWLERDQLIADRQSLTDLFGLLVLAHYRTSPLDLYQLLDGPNLQIAVARQQGRIIATALVALEGGFSTEMAEAIRLGERRPRGHLLAQSLSAHLGMQQGACLRGARIMRIAVHPKLQRSGIGSRLLGLAGEMANEQRLDYLGASFGATPELLQFWQQRSFSPLRVGLRRGASSGSHSLLVVQPISSEGRQILQLAHQRFHQQLPQMLGDPLRELDPTLALQLLSCPPARPAIKLDPQDWLDLQAFAFARRGFEITLPPIHRLTLQGLRDGAPLAVEMERLLLVKAVQHHSWAETASRCGFSGRRQTEAALREAVRALMHHYSDVRPVTTGE</sequence>
<evidence type="ECO:0000313" key="15">
    <source>
        <dbReference type="EMBL" id="KRT55813.1"/>
    </source>
</evidence>
<dbReference type="OrthoDB" id="5578851at2"/>
<comment type="similarity">
    <text evidence="9">Belongs to the TmcA family.</text>
</comment>
<dbReference type="GO" id="GO:0005524">
    <property type="term" value="F:ATP binding"/>
    <property type="evidence" value="ECO:0007669"/>
    <property type="project" value="UniProtKB-UniRule"/>
</dbReference>
<evidence type="ECO:0000256" key="1">
    <source>
        <dbReference type="ARBA" id="ARBA00022490"/>
    </source>
</evidence>
<dbReference type="GO" id="GO:0051391">
    <property type="term" value="P:tRNA acetylation"/>
    <property type="evidence" value="ECO:0007669"/>
    <property type="project" value="UniProtKB-UniRule"/>
</dbReference>
<dbReference type="GO" id="GO:0000049">
    <property type="term" value="F:tRNA binding"/>
    <property type="evidence" value="ECO:0007669"/>
    <property type="project" value="UniProtKB-UniRule"/>
</dbReference>
<dbReference type="PATRIC" id="fig|54398.3.peg.2513"/>
<evidence type="ECO:0000256" key="8">
    <source>
        <dbReference type="ARBA" id="ARBA00023315"/>
    </source>
</evidence>
<evidence type="ECO:0000259" key="11">
    <source>
        <dbReference type="Pfam" id="PF05127"/>
    </source>
</evidence>
<evidence type="ECO:0000256" key="10">
    <source>
        <dbReference type="SAM" id="MobiDB-lite"/>
    </source>
</evidence>
<dbReference type="Pfam" id="PF17176">
    <property type="entry name" value="tRNA_bind_3"/>
    <property type="match status" value="1"/>
</dbReference>
<keyword evidence="5 9" id="KW-0547">Nucleotide-binding</keyword>
<dbReference type="PANTHER" id="PTHR10925:SF5">
    <property type="entry name" value="RNA CYTIDINE ACETYLTRANSFERASE"/>
    <property type="match status" value="1"/>
</dbReference>
<feature type="domain" description="TcmA/NAT10 helicase" evidence="11">
    <location>
        <begin position="208"/>
        <end position="375"/>
    </location>
</feature>
<feature type="binding site" evidence="9">
    <location>
        <position position="357"/>
    </location>
    <ligand>
        <name>ATP</name>
        <dbReference type="ChEBI" id="CHEBI:30616"/>
    </ligand>
</feature>
<dbReference type="InterPro" id="IPR038321">
    <property type="entry name" value="TmcA_C_sf"/>
</dbReference>
<dbReference type="Gene3D" id="3.40.50.300">
    <property type="entry name" value="P-loop containing nucleotide triphosphate hydrolases"/>
    <property type="match status" value="1"/>
</dbReference>
<evidence type="ECO:0000256" key="6">
    <source>
        <dbReference type="ARBA" id="ARBA00022840"/>
    </source>
</evidence>
<feature type="domain" description="tRNA(Met) cytidine acetyltransferase TmcA tRNA-binding" evidence="14">
    <location>
        <begin position="582"/>
        <end position="714"/>
    </location>
</feature>
<dbReference type="Gene3D" id="3.40.630.30">
    <property type="match status" value="1"/>
</dbReference>
<keyword evidence="4 9" id="KW-0819">tRNA processing</keyword>
<keyword evidence="1 9" id="KW-0963">Cytoplasm</keyword>
<comment type="subcellular location">
    <subcellularLocation>
        <location evidence="9">Cytoplasm</location>
    </subcellularLocation>
</comment>
<comment type="caution">
    <text evidence="15">The sequence shown here is derived from an EMBL/GenBank/DDBJ whole genome shotgun (WGS) entry which is preliminary data.</text>
</comment>
<keyword evidence="7 9" id="KW-0694">RNA-binding</keyword>
<dbReference type="RefSeq" id="WP_057955179.1">
    <property type="nucleotide sequence ID" value="NZ_KQ556871.1"/>
</dbReference>
<dbReference type="STRING" id="54398.Ga0074115_1257"/>
<dbReference type="InterPro" id="IPR033442">
    <property type="entry name" value="TmcA_tRNA_bind"/>
</dbReference>
<evidence type="ECO:0000259" key="12">
    <source>
        <dbReference type="Pfam" id="PF08351"/>
    </source>
</evidence>
<feature type="compositionally biased region" description="Pro residues" evidence="10">
    <location>
        <begin position="162"/>
        <end position="172"/>
    </location>
</feature>
<dbReference type="InterPro" id="IPR032672">
    <property type="entry name" value="TmcA/NAT10/Kre33"/>
</dbReference>
<feature type="domain" description="N-acetyltransferase" evidence="13">
    <location>
        <begin position="528"/>
        <end position="578"/>
    </location>
</feature>
<feature type="binding site" evidence="9">
    <location>
        <position position="188"/>
    </location>
    <ligand>
        <name>ATP</name>
        <dbReference type="ChEBI" id="CHEBI:30616"/>
    </ligand>
</feature>
<protein>
    <recommendedName>
        <fullName evidence="9">tRNA(Met) cytidine acetyltransferase TmcA</fullName>
        <ecNumber evidence="9">2.3.1.193</ecNumber>
    </recommendedName>
</protein>
<dbReference type="EMBL" id="LDXT01000072">
    <property type="protein sequence ID" value="KRT55813.1"/>
    <property type="molecule type" value="Genomic_DNA"/>
</dbReference>
<dbReference type="Gene3D" id="3.40.50.11040">
    <property type="match status" value="1"/>
</dbReference>
<name>A0A0T5Z042_9GAMM</name>
<dbReference type="Gene3D" id="1.20.120.890">
    <property type="entry name" value="tRNA(Met) cytidine acetyltransferase, tail domain"/>
    <property type="match status" value="1"/>
</dbReference>
<dbReference type="Pfam" id="PF13718">
    <property type="entry name" value="GNAT_acetyltr_2"/>
    <property type="match status" value="2"/>
</dbReference>
<dbReference type="SUPFAM" id="SSF52540">
    <property type="entry name" value="P-loop containing nucleoside triphosphate hydrolases"/>
    <property type="match status" value="1"/>
</dbReference>
<keyword evidence="8 9" id="KW-0012">Acyltransferase</keyword>
<dbReference type="GO" id="GO:0002101">
    <property type="term" value="P:tRNA wobble cytosine modification"/>
    <property type="evidence" value="ECO:0007669"/>
    <property type="project" value="UniProtKB-UniRule"/>
</dbReference>
<feature type="domain" description="TmcA/NAT10 N-terminal" evidence="12">
    <location>
        <begin position="5"/>
        <end position="158"/>
    </location>
</feature>
<evidence type="ECO:0000259" key="14">
    <source>
        <dbReference type="Pfam" id="PF17176"/>
    </source>
</evidence>
<feature type="domain" description="N-acetyltransferase" evidence="13">
    <location>
        <begin position="412"/>
        <end position="521"/>
    </location>
</feature>
<dbReference type="Pfam" id="PF05127">
    <property type="entry name" value="NAT10_TcmA_helicase"/>
    <property type="match status" value="1"/>
</dbReference>
<feature type="binding site" evidence="9">
    <location>
        <position position="544"/>
    </location>
    <ligand>
        <name>acetyl-CoA</name>
        <dbReference type="ChEBI" id="CHEBI:57288"/>
    </ligand>
</feature>
<accession>A0A0T5Z042</accession>
<dbReference type="GO" id="GO:1990883">
    <property type="term" value="F:18S rRNA cytidine N-acetyltransferase activity"/>
    <property type="evidence" value="ECO:0007669"/>
    <property type="project" value="TreeGrafter"/>
</dbReference>
<dbReference type="GO" id="GO:0051392">
    <property type="term" value="F:tRNA cytidine N4-acetyltransferase activity"/>
    <property type="evidence" value="ECO:0007669"/>
    <property type="project" value="UniProtKB-UniRule"/>
</dbReference>
<evidence type="ECO:0000256" key="4">
    <source>
        <dbReference type="ARBA" id="ARBA00022694"/>
    </source>
</evidence>
<evidence type="ECO:0000256" key="9">
    <source>
        <dbReference type="HAMAP-Rule" id="MF_01886"/>
    </source>
</evidence>
<evidence type="ECO:0000256" key="7">
    <source>
        <dbReference type="ARBA" id="ARBA00022884"/>
    </source>
</evidence>
<evidence type="ECO:0000313" key="18">
    <source>
        <dbReference type="Proteomes" id="UP000051634"/>
    </source>
</evidence>
<comment type="catalytic activity">
    <reaction evidence="9">
        <text>cytidine(34) in elongator tRNA(Met) + acetyl-CoA + ATP + H2O = N(4)-acetylcytidine(34) in elongator tRNA(Met) + ADP + phosphate + CoA + H(+)</text>
        <dbReference type="Rhea" id="RHEA:43788"/>
        <dbReference type="Rhea" id="RHEA-COMP:10693"/>
        <dbReference type="Rhea" id="RHEA-COMP:10694"/>
        <dbReference type="ChEBI" id="CHEBI:15377"/>
        <dbReference type="ChEBI" id="CHEBI:15378"/>
        <dbReference type="ChEBI" id="CHEBI:30616"/>
        <dbReference type="ChEBI" id="CHEBI:43474"/>
        <dbReference type="ChEBI" id="CHEBI:57287"/>
        <dbReference type="ChEBI" id="CHEBI:57288"/>
        <dbReference type="ChEBI" id="CHEBI:74900"/>
        <dbReference type="ChEBI" id="CHEBI:82748"/>
        <dbReference type="ChEBI" id="CHEBI:456216"/>
        <dbReference type="EC" id="2.3.1.193"/>
    </reaction>
</comment>
<evidence type="ECO:0000313" key="16">
    <source>
        <dbReference type="EMBL" id="KRT58566.1"/>
    </source>
</evidence>
<dbReference type="InterPro" id="IPR024914">
    <property type="entry name" value="tRNA_acetyltr_TmcA"/>
</dbReference>
<dbReference type="InterPro" id="IPR000182">
    <property type="entry name" value="GNAT_dom"/>
</dbReference>
<dbReference type="InterPro" id="IPR016181">
    <property type="entry name" value="Acyl_CoA_acyltransferase"/>
</dbReference>
<reference evidence="17 18" key="1">
    <citation type="submission" date="2015-11" db="EMBL/GenBank/DDBJ databases">
        <title>The genome of Candidatus Endoriftia persephone in Ridgeia piscesae and population structure of the North Eastern Pacific vestimentiferan symbionts.</title>
        <authorList>
            <person name="Perez M."/>
            <person name="Juniper K.S."/>
        </authorList>
    </citation>
    <scope>NUCLEOTIDE SEQUENCE [LARGE SCALE GENOMIC DNA]</scope>
    <source>
        <strain evidence="16">Ind10</strain>
        <strain evidence="15">Ind11</strain>
    </source>
</reference>
<feature type="binding site" evidence="9">
    <location>
        <begin position="504"/>
        <end position="506"/>
    </location>
    <ligand>
        <name>acetyl-CoA</name>
        <dbReference type="ChEBI" id="CHEBI:57288"/>
    </ligand>
</feature>
<dbReference type="InterPro" id="IPR007807">
    <property type="entry name" value="TcmA/NAT10_helicase"/>
</dbReference>
<dbReference type="InterPro" id="IPR013562">
    <property type="entry name" value="TmcA/NAT10_N"/>
</dbReference>
<dbReference type="CDD" id="cd04301">
    <property type="entry name" value="NAT_SF"/>
    <property type="match status" value="1"/>
</dbReference>
<evidence type="ECO:0000256" key="2">
    <source>
        <dbReference type="ARBA" id="ARBA00022555"/>
    </source>
</evidence>
<dbReference type="GO" id="GO:0005737">
    <property type="term" value="C:cytoplasm"/>
    <property type="evidence" value="ECO:0007669"/>
    <property type="project" value="UniProtKB-SubCell"/>
</dbReference>
<dbReference type="PANTHER" id="PTHR10925">
    <property type="entry name" value="N-ACETYLTRANSFERASE 10"/>
    <property type="match status" value="1"/>
</dbReference>
<dbReference type="GO" id="GO:1904812">
    <property type="term" value="P:rRNA acetylation involved in maturation of SSU-rRNA"/>
    <property type="evidence" value="ECO:0007669"/>
    <property type="project" value="TreeGrafter"/>
</dbReference>
<evidence type="ECO:0000256" key="5">
    <source>
        <dbReference type="ARBA" id="ARBA00022741"/>
    </source>
</evidence>
<evidence type="ECO:0000259" key="13">
    <source>
        <dbReference type="Pfam" id="PF13718"/>
    </source>
</evidence>
<dbReference type="EC" id="2.3.1.193" evidence="9"/>
<dbReference type="Pfam" id="PF08351">
    <property type="entry name" value="TmcA_N"/>
    <property type="match status" value="1"/>
</dbReference>
<evidence type="ECO:0000256" key="3">
    <source>
        <dbReference type="ARBA" id="ARBA00022679"/>
    </source>
</evidence>
<keyword evidence="3 9" id="KW-0808">Transferase</keyword>
<organism evidence="15 18">
    <name type="scientific">endosymbiont of Ridgeia piscesae</name>
    <dbReference type="NCBI Taxonomy" id="54398"/>
    <lineage>
        <taxon>Bacteria</taxon>
        <taxon>Pseudomonadati</taxon>
        <taxon>Pseudomonadota</taxon>
        <taxon>Gammaproteobacteria</taxon>
        <taxon>sulfur-oxidizing symbionts</taxon>
    </lineage>
</organism>
<gene>
    <name evidence="9" type="primary">tmcA</name>
    <name evidence="15" type="ORF">Ga0074115_1257</name>
    <name evidence="16" type="ORF">Ga0076813_13802</name>
</gene>
<feature type="region of interest" description="Disordered" evidence="10">
    <location>
        <begin position="155"/>
        <end position="182"/>
    </location>
</feature>
<dbReference type="Proteomes" id="UP000051634">
    <property type="component" value="Unassembled WGS sequence"/>
</dbReference>
<keyword evidence="2 9" id="KW-0820">tRNA-binding</keyword>
<comment type="function">
    <text evidence="9">Catalyzes the formation of N(4)-acetylcytidine (ac(4)C) at the wobble position of tRNA(Met), by using acetyl-CoA as an acetyl donor and ATP (or GTP).</text>
</comment>
<keyword evidence="18" id="KW-1185">Reference proteome</keyword>
<evidence type="ECO:0000313" key="17">
    <source>
        <dbReference type="Proteomes" id="UP000051276"/>
    </source>
</evidence>
<dbReference type="HAMAP" id="MF_01886">
    <property type="entry name" value="tRNA_acetyltr_TmcA"/>
    <property type="match status" value="1"/>
</dbReference>